<evidence type="ECO:0000313" key="6">
    <source>
        <dbReference type="EMBL" id="PRH83236.1"/>
    </source>
</evidence>
<dbReference type="InterPro" id="IPR005177">
    <property type="entry name" value="Kinase-pyrophosphorylase"/>
</dbReference>
<comment type="caution">
    <text evidence="6">The sequence shown here is derived from an EMBL/GenBank/DDBJ whole genome shotgun (WGS) entry which is preliminary data.</text>
</comment>
<gene>
    <name evidence="6" type="ORF">C6N40_03510</name>
</gene>
<comment type="catalytic activity">
    <reaction evidence="5">
        <text>[pyruvate, water dikinase]-phosphate + phosphate + H(+) = [pyruvate, water dikinase] + diphosphate</text>
        <dbReference type="Rhea" id="RHEA:48580"/>
        <dbReference type="Rhea" id="RHEA-COMP:11425"/>
        <dbReference type="Rhea" id="RHEA-COMP:11426"/>
        <dbReference type="ChEBI" id="CHEBI:15378"/>
        <dbReference type="ChEBI" id="CHEBI:33019"/>
        <dbReference type="ChEBI" id="CHEBI:43176"/>
        <dbReference type="ChEBI" id="CHEBI:43474"/>
        <dbReference type="ChEBI" id="CHEBI:68546"/>
        <dbReference type="EC" id="2.7.4.28"/>
    </reaction>
</comment>
<dbReference type="NCBIfam" id="NF003742">
    <property type="entry name" value="PRK05339.1"/>
    <property type="match status" value="1"/>
</dbReference>
<dbReference type="Proteomes" id="UP000241736">
    <property type="component" value="Unassembled WGS sequence"/>
</dbReference>
<dbReference type="EC" id="2.7.4.28" evidence="5"/>
<dbReference type="PANTHER" id="PTHR31756:SF3">
    <property type="entry name" value="PYRUVATE, PHOSPHATE DIKINASE REGULATORY PROTEIN 1, CHLOROPLASTIC"/>
    <property type="match status" value="1"/>
</dbReference>
<dbReference type="GO" id="GO:0004674">
    <property type="term" value="F:protein serine/threonine kinase activity"/>
    <property type="evidence" value="ECO:0007669"/>
    <property type="project" value="UniProtKB-UniRule"/>
</dbReference>
<sequence length="273" mass="30335">MEGVRHVFYVSDGTGITAETIGHSLLTQFNGIEFATRRIAFVDSLEKAESAVAEIRAAELASGLRPVVVNTVVDPDLNALLAASGALMLDAFEPFISPLERELGQKRQSRVGRAHGLVDFAAYEQRINATNYALTHDDGMDVHYDDADVILVGVSRSGKTPTCLYLALHYGVKAANYPLTIEDLEGRELPRRLRKHRSKLFGLTIDPVRLQQIRQERRPNSRYANLETCRAEVIAAEAMFRQENIPVLSTTHTSIEEISGKVLAQLGIHRHMF</sequence>
<accession>A0A2P6MB89</accession>
<dbReference type="AlphaFoldDB" id="A0A2P6MB89"/>
<comment type="similarity">
    <text evidence="5">Belongs to the pyruvate, phosphate/water dikinase regulatory protein family. PSRP subfamily.</text>
</comment>
<proteinExistence type="inferred from homology"/>
<dbReference type="RefSeq" id="WP_106989619.1">
    <property type="nucleotide sequence ID" value="NZ_JAVEVW010000035.1"/>
</dbReference>
<evidence type="ECO:0000256" key="5">
    <source>
        <dbReference type="HAMAP-Rule" id="MF_01062"/>
    </source>
</evidence>
<keyword evidence="4 5" id="KW-0418">Kinase</keyword>
<dbReference type="OrthoDB" id="9782201at2"/>
<evidence type="ECO:0000256" key="3">
    <source>
        <dbReference type="ARBA" id="ARBA00022741"/>
    </source>
</evidence>
<reference evidence="6 7" key="1">
    <citation type="submission" date="2018-03" db="EMBL/GenBank/DDBJ databases">
        <title>Arenimonas caeni sp. nov., isolated from activated sludge.</title>
        <authorList>
            <person name="Liu H."/>
        </authorList>
    </citation>
    <scope>NUCLEOTIDE SEQUENCE [LARGE SCALE GENOMIC DNA]</scope>
    <source>
        <strain evidence="7">z29</strain>
    </source>
</reference>
<evidence type="ECO:0000256" key="2">
    <source>
        <dbReference type="ARBA" id="ARBA00022679"/>
    </source>
</evidence>
<keyword evidence="2 5" id="KW-0808">Transferase</keyword>
<dbReference type="GO" id="GO:0005524">
    <property type="term" value="F:ATP binding"/>
    <property type="evidence" value="ECO:0007669"/>
    <property type="project" value="InterPro"/>
</dbReference>
<evidence type="ECO:0000256" key="4">
    <source>
        <dbReference type="ARBA" id="ARBA00022777"/>
    </source>
</evidence>
<name>A0A2P6MB89_9GAMM</name>
<comment type="catalytic activity">
    <reaction evidence="5">
        <text>[pyruvate, water dikinase] + ADP = [pyruvate, water dikinase]-phosphate + AMP + H(+)</text>
        <dbReference type="Rhea" id="RHEA:46020"/>
        <dbReference type="Rhea" id="RHEA-COMP:11425"/>
        <dbReference type="Rhea" id="RHEA-COMP:11426"/>
        <dbReference type="ChEBI" id="CHEBI:15378"/>
        <dbReference type="ChEBI" id="CHEBI:43176"/>
        <dbReference type="ChEBI" id="CHEBI:68546"/>
        <dbReference type="ChEBI" id="CHEBI:456215"/>
        <dbReference type="ChEBI" id="CHEBI:456216"/>
        <dbReference type="EC" id="2.7.11.33"/>
    </reaction>
</comment>
<dbReference type="EC" id="2.7.11.33" evidence="5"/>
<dbReference type="Pfam" id="PF03618">
    <property type="entry name" value="Kinase-PPPase"/>
    <property type="match status" value="1"/>
</dbReference>
<dbReference type="GO" id="GO:0043531">
    <property type="term" value="F:ADP binding"/>
    <property type="evidence" value="ECO:0007669"/>
    <property type="project" value="UniProtKB-UniRule"/>
</dbReference>
<dbReference type="InterPro" id="IPR026530">
    <property type="entry name" value="PSRP"/>
</dbReference>
<keyword evidence="1 5" id="KW-0723">Serine/threonine-protein kinase</keyword>
<keyword evidence="3 5" id="KW-0547">Nucleotide-binding</keyword>
<keyword evidence="7" id="KW-1185">Reference proteome</keyword>
<feature type="binding site" evidence="5">
    <location>
        <begin position="153"/>
        <end position="160"/>
    </location>
    <ligand>
        <name>ADP</name>
        <dbReference type="ChEBI" id="CHEBI:456216"/>
    </ligand>
</feature>
<keyword evidence="6" id="KW-0670">Pyruvate</keyword>
<dbReference type="EMBL" id="PVLF01000003">
    <property type="protein sequence ID" value="PRH83236.1"/>
    <property type="molecule type" value="Genomic_DNA"/>
</dbReference>
<dbReference type="PANTHER" id="PTHR31756">
    <property type="entry name" value="PYRUVATE, PHOSPHATE DIKINASE REGULATORY PROTEIN 1, CHLOROPLASTIC"/>
    <property type="match status" value="1"/>
</dbReference>
<evidence type="ECO:0000313" key="7">
    <source>
        <dbReference type="Proteomes" id="UP000241736"/>
    </source>
</evidence>
<evidence type="ECO:0000256" key="1">
    <source>
        <dbReference type="ARBA" id="ARBA00022527"/>
    </source>
</evidence>
<comment type="function">
    <text evidence="5">Bifunctional serine/threonine kinase and phosphorylase involved in the regulation of the phosphoenolpyruvate synthase (PEPS) by catalyzing its phosphorylation/dephosphorylation.</text>
</comment>
<protein>
    <recommendedName>
        <fullName evidence="5">Putative phosphoenolpyruvate synthase regulatory protein</fullName>
        <shortName evidence="5">PEP synthase regulatory protein</shortName>
        <shortName evidence="5">PSRP</shortName>
        <ecNumber evidence="5">2.7.11.33</ecNumber>
        <ecNumber evidence="5">2.7.4.28</ecNumber>
    </recommendedName>
    <alternativeName>
        <fullName evidence="5">Pyruvate, water dikinase regulatory protein</fullName>
    </alternativeName>
</protein>
<dbReference type="HAMAP" id="MF_01062">
    <property type="entry name" value="PSRP"/>
    <property type="match status" value="1"/>
</dbReference>
<dbReference type="GO" id="GO:0016776">
    <property type="term" value="F:phosphotransferase activity, phosphate group as acceptor"/>
    <property type="evidence" value="ECO:0007669"/>
    <property type="project" value="UniProtKB-UniRule"/>
</dbReference>
<organism evidence="6 7">
    <name type="scientific">Arenimonas caeni</name>
    <dbReference type="NCBI Taxonomy" id="2058085"/>
    <lineage>
        <taxon>Bacteria</taxon>
        <taxon>Pseudomonadati</taxon>
        <taxon>Pseudomonadota</taxon>
        <taxon>Gammaproteobacteria</taxon>
        <taxon>Lysobacterales</taxon>
        <taxon>Lysobacteraceae</taxon>
        <taxon>Arenimonas</taxon>
    </lineage>
</organism>